<feature type="disulfide bond" evidence="6">
    <location>
        <begin position="38"/>
        <end position="53"/>
    </location>
</feature>
<feature type="disulfide bond" evidence="6">
    <location>
        <begin position="52"/>
        <end position="66"/>
    </location>
</feature>
<dbReference type="InterPro" id="IPR036861">
    <property type="entry name" value="Endochitinase-like_sf"/>
</dbReference>
<feature type="chain" id="PRO_5042105970" description="Chitin-binding type-1 domain-containing protein" evidence="8">
    <location>
        <begin position="22"/>
        <end position="305"/>
    </location>
</feature>
<dbReference type="PANTHER" id="PTHR46471">
    <property type="entry name" value="CHITIN DEACETYLASE"/>
    <property type="match status" value="1"/>
</dbReference>
<evidence type="ECO:0000256" key="3">
    <source>
        <dbReference type="ARBA" id="ARBA00022729"/>
    </source>
</evidence>
<comment type="caution">
    <text evidence="10">The sequence shown here is derived from an EMBL/GenBank/DDBJ whole genome shotgun (WGS) entry which is preliminary data.</text>
</comment>
<evidence type="ECO:0000256" key="4">
    <source>
        <dbReference type="ARBA" id="ARBA00022801"/>
    </source>
</evidence>
<feature type="domain" description="Chitin-binding type-1" evidence="9">
    <location>
        <begin position="35"/>
        <end position="79"/>
    </location>
</feature>
<evidence type="ECO:0000256" key="5">
    <source>
        <dbReference type="ARBA" id="ARBA00023277"/>
    </source>
</evidence>
<keyword evidence="3 8" id="KW-0732">Signal</keyword>
<evidence type="ECO:0000256" key="6">
    <source>
        <dbReference type="PROSITE-ProRule" id="PRU00261"/>
    </source>
</evidence>
<dbReference type="PANTHER" id="PTHR46471:SF2">
    <property type="entry name" value="CHITIN DEACETYLASE-RELATED"/>
    <property type="match status" value="1"/>
</dbReference>
<dbReference type="SMART" id="SM00270">
    <property type="entry name" value="ChtBD1"/>
    <property type="match status" value="1"/>
</dbReference>
<reference evidence="10 11" key="1">
    <citation type="journal article" date="2021" name="Sci. Rep.">
        <title>Genome sequencing of the multicellular alga Astrephomene provides insights into convergent evolution of germ-soma differentiation.</title>
        <authorList>
            <person name="Yamashita S."/>
            <person name="Yamamoto K."/>
            <person name="Matsuzaki R."/>
            <person name="Suzuki S."/>
            <person name="Yamaguchi H."/>
            <person name="Hirooka S."/>
            <person name="Minakuchi Y."/>
            <person name="Miyagishima S."/>
            <person name="Kawachi M."/>
            <person name="Toyoda A."/>
            <person name="Nozaki H."/>
        </authorList>
    </citation>
    <scope>NUCLEOTIDE SEQUENCE [LARGE SCALE GENOMIC DNA]</scope>
    <source>
        <strain evidence="10 11">NIES-4017</strain>
    </source>
</reference>
<sequence length="305" mass="31209">MAPQKANWIAALLIITALAFALPAHSACTTTASPGGACGPSNGNKCCPSGQCCSQYGYCGITTAHCGTGCQAAFGTCTGTKASPPPPKVNPPPPKKASPAPPPPKSGPSPSPAPTSGCPSGWLPAVGTVYDSWPKPGTKECVQYSGCTWAGQFNSIDGGSAKPCKNGAQWLNGGSGVMDCRFPEATVKGWNIASTYDKDSALVGRKLQIMVQGAPQRTATVNVKDVCSDADCGGCCSANTGNAKWKLIDIEKWPASVLLGFDPTPSNFDVNNLNLPSAKGLRSGAPESSVMPLCYKDVGLADKLP</sequence>
<keyword evidence="4" id="KW-0378">Hydrolase</keyword>
<evidence type="ECO:0000256" key="2">
    <source>
        <dbReference type="ARBA" id="ARBA00022723"/>
    </source>
</evidence>
<dbReference type="PROSITE" id="PS50941">
    <property type="entry name" value="CHIT_BIND_I_2"/>
    <property type="match status" value="1"/>
</dbReference>
<dbReference type="EMBL" id="BMAR01000001">
    <property type="protein sequence ID" value="GFR40018.1"/>
    <property type="molecule type" value="Genomic_DNA"/>
</dbReference>
<evidence type="ECO:0000259" key="9">
    <source>
        <dbReference type="PROSITE" id="PS50941"/>
    </source>
</evidence>
<dbReference type="Proteomes" id="UP001054857">
    <property type="component" value="Unassembled WGS sequence"/>
</dbReference>
<evidence type="ECO:0000256" key="7">
    <source>
        <dbReference type="SAM" id="MobiDB-lite"/>
    </source>
</evidence>
<dbReference type="Pfam" id="PF00187">
    <property type="entry name" value="Chitin_bind_1"/>
    <property type="match status" value="1"/>
</dbReference>
<feature type="disulfide bond" evidence="6">
    <location>
        <begin position="47"/>
        <end position="59"/>
    </location>
</feature>
<dbReference type="Gene3D" id="3.30.60.10">
    <property type="entry name" value="Endochitinase-like"/>
    <property type="match status" value="1"/>
</dbReference>
<keyword evidence="11" id="KW-1185">Reference proteome</keyword>
<dbReference type="GO" id="GO:0016787">
    <property type="term" value="F:hydrolase activity"/>
    <property type="evidence" value="ECO:0007669"/>
    <property type="project" value="UniProtKB-KW"/>
</dbReference>
<dbReference type="SUPFAM" id="SSF57016">
    <property type="entry name" value="Plant lectins/antimicrobial peptides"/>
    <property type="match status" value="1"/>
</dbReference>
<gene>
    <name evidence="10" type="ORF">Agub_g553</name>
</gene>
<dbReference type="GO" id="GO:0046872">
    <property type="term" value="F:metal ion binding"/>
    <property type="evidence" value="ECO:0007669"/>
    <property type="project" value="UniProtKB-KW"/>
</dbReference>
<feature type="signal peptide" evidence="8">
    <location>
        <begin position="1"/>
        <end position="21"/>
    </location>
</feature>
<feature type="region of interest" description="Disordered" evidence="7">
    <location>
        <begin position="81"/>
        <end position="118"/>
    </location>
</feature>
<keyword evidence="6" id="KW-1015">Disulfide bond</keyword>
<accession>A0AAD3DE83</accession>
<dbReference type="InterPro" id="IPR001002">
    <property type="entry name" value="Chitin-bd_1"/>
</dbReference>
<keyword evidence="1 6" id="KW-0147">Chitin-binding</keyword>
<feature type="compositionally biased region" description="Pro residues" evidence="7">
    <location>
        <begin position="83"/>
        <end position="113"/>
    </location>
</feature>
<evidence type="ECO:0000256" key="1">
    <source>
        <dbReference type="ARBA" id="ARBA00022669"/>
    </source>
</evidence>
<keyword evidence="2" id="KW-0479">Metal-binding</keyword>
<evidence type="ECO:0000313" key="11">
    <source>
        <dbReference type="Proteomes" id="UP001054857"/>
    </source>
</evidence>
<evidence type="ECO:0000313" key="10">
    <source>
        <dbReference type="EMBL" id="GFR40018.1"/>
    </source>
</evidence>
<dbReference type="AlphaFoldDB" id="A0AAD3DE83"/>
<organism evidence="10 11">
    <name type="scientific">Astrephomene gubernaculifera</name>
    <dbReference type="NCBI Taxonomy" id="47775"/>
    <lineage>
        <taxon>Eukaryota</taxon>
        <taxon>Viridiplantae</taxon>
        <taxon>Chlorophyta</taxon>
        <taxon>core chlorophytes</taxon>
        <taxon>Chlorophyceae</taxon>
        <taxon>CS clade</taxon>
        <taxon>Chlamydomonadales</taxon>
        <taxon>Astrephomenaceae</taxon>
        <taxon>Astrephomene</taxon>
    </lineage>
</organism>
<dbReference type="CDD" id="cd11618">
    <property type="entry name" value="ChtBD1_1"/>
    <property type="match status" value="1"/>
</dbReference>
<proteinExistence type="predicted"/>
<protein>
    <recommendedName>
        <fullName evidence="9">Chitin-binding type-1 domain-containing protein</fullName>
    </recommendedName>
</protein>
<name>A0AAD3DE83_9CHLO</name>
<comment type="caution">
    <text evidence="6">Lacks conserved residue(s) required for the propagation of feature annotation.</text>
</comment>
<keyword evidence="5" id="KW-0119">Carbohydrate metabolism</keyword>
<evidence type="ECO:0000256" key="8">
    <source>
        <dbReference type="SAM" id="SignalP"/>
    </source>
</evidence>
<dbReference type="GO" id="GO:0008061">
    <property type="term" value="F:chitin binding"/>
    <property type="evidence" value="ECO:0007669"/>
    <property type="project" value="UniProtKB-UniRule"/>
</dbReference>